<dbReference type="EMBL" id="CAJNIZ010007002">
    <property type="protein sequence ID" value="CAE7254400.1"/>
    <property type="molecule type" value="Genomic_DNA"/>
</dbReference>
<dbReference type="SUPFAM" id="SSF82171">
    <property type="entry name" value="DPP6 N-terminal domain-like"/>
    <property type="match status" value="1"/>
</dbReference>
<keyword evidence="9" id="KW-1185">Reference proteome</keyword>
<dbReference type="OrthoDB" id="421404at2759"/>
<reference evidence="8" key="1">
    <citation type="submission" date="2021-02" db="EMBL/GenBank/DDBJ databases">
        <authorList>
            <person name="Dougan E. K."/>
            <person name="Rhodes N."/>
            <person name="Thang M."/>
            <person name="Chan C."/>
        </authorList>
    </citation>
    <scope>NUCLEOTIDE SEQUENCE</scope>
</reference>
<dbReference type="PANTHER" id="PTHR13260">
    <property type="entry name" value="ANAPHASE PROMOTING COMPLEX SUBUNIT 4 APC4"/>
    <property type="match status" value="1"/>
</dbReference>
<dbReference type="GO" id="GO:0051301">
    <property type="term" value="P:cell division"/>
    <property type="evidence" value="ECO:0007669"/>
    <property type="project" value="UniProtKB-KW"/>
</dbReference>
<keyword evidence="3" id="KW-0498">Mitosis</keyword>
<evidence type="ECO:0000256" key="4">
    <source>
        <dbReference type="ARBA" id="ARBA00022786"/>
    </source>
</evidence>
<dbReference type="GO" id="GO:0070979">
    <property type="term" value="P:protein K11-linked ubiquitination"/>
    <property type="evidence" value="ECO:0007669"/>
    <property type="project" value="TreeGrafter"/>
</dbReference>
<dbReference type="GO" id="GO:0034399">
    <property type="term" value="C:nuclear periphery"/>
    <property type="evidence" value="ECO:0007669"/>
    <property type="project" value="TreeGrafter"/>
</dbReference>
<keyword evidence="2" id="KW-0132">Cell division</keyword>
<dbReference type="Gene3D" id="2.130.10.10">
    <property type="entry name" value="YVTN repeat-like/Quinoprotein amine dehydrogenase"/>
    <property type="match status" value="1"/>
</dbReference>
<dbReference type="Proteomes" id="UP000649617">
    <property type="component" value="Unassembled WGS sequence"/>
</dbReference>
<evidence type="ECO:0000256" key="1">
    <source>
        <dbReference type="ARBA" id="ARBA00016067"/>
    </source>
</evidence>
<accession>A0A812LXV0</accession>
<keyword evidence="4" id="KW-0833">Ubl conjugation pathway</keyword>
<evidence type="ECO:0000313" key="8">
    <source>
        <dbReference type="EMBL" id="CAE7254400.1"/>
    </source>
</evidence>
<evidence type="ECO:0000256" key="6">
    <source>
        <dbReference type="SAM" id="MobiDB-lite"/>
    </source>
</evidence>
<dbReference type="GO" id="GO:0005680">
    <property type="term" value="C:anaphase-promoting complex"/>
    <property type="evidence" value="ECO:0007669"/>
    <property type="project" value="InterPro"/>
</dbReference>
<evidence type="ECO:0000256" key="5">
    <source>
        <dbReference type="ARBA" id="ARBA00023306"/>
    </source>
</evidence>
<dbReference type="InterPro" id="IPR024789">
    <property type="entry name" value="APC4"/>
</dbReference>
<dbReference type="AlphaFoldDB" id="A0A812LXV0"/>
<sequence>MSIYRLLSEDQSPKLLSEKITGVGTALAWSPCGRRLAVGDRLGGIMDYSITIYDGETGAVLHNRRSHGVAVAAVCWVDGDCAWQDPAWSQMLPPLLSVPSAPSNMFAEPREDAPSFPTKFTLLASADEGGHVVMAVGGTFPVQAQDLPGIRPIALQLSRDCRCLAVLGCTPSLEPSSAATSSVSSGSEGDLTVLILDVRKLAIRRRELSQCAALVERLAGVASYAQQAVDTLANVWRSAASTFSNKLKAFFDCLQAYSGGPDTDVHSELLFTLCTGNPSDALHAFLTRQTTPQQLSRIEKGLMQAIEYVNLVTCTRLQVAVQHLLAIIQDLKACSGTQRFKSIGLDNGLLCQLDTQTLSFASMTEHLLLDCSKARCFVRTLFQLLLFQAQKLTESTEGTPSNRPDSKAISSADIDDFVAAVRERRSLELEEVTRRIGKAQATDEESLVTQLATLTAAAEGLGTQLCAAMARHSQVLVEQRLRLAPPWQSLRPEHRPEVRPELARSGASPRGMARPVVHMAWEDREVKEDSDQALAETLPEQLRLFWCDGAEGGAQLCFARLRIEVRARGAPIQPELAMARLKADAAGAGHFLLCRGYDATRVAVLLQDAQQMTTRVCLLDLEAVPFRTDPPVMLTELTEQDAVRQSAPLPESYWCASAMRVMSQRGVCSVYSWRARRLLTLDMDADEDDMDDD</sequence>
<organism evidence="8 9">
    <name type="scientific">Symbiodinium pilosum</name>
    <name type="common">Dinoflagellate</name>
    <dbReference type="NCBI Taxonomy" id="2952"/>
    <lineage>
        <taxon>Eukaryota</taxon>
        <taxon>Sar</taxon>
        <taxon>Alveolata</taxon>
        <taxon>Dinophyceae</taxon>
        <taxon>Suessiales</taxon>
        <taxon>Symbiodiniaceae</taxon>
        <taxon>Symbiodinium</taxon>
    </lineage>
</organism>
<name>A0A812LXV0_SYMPI</name>
<dbReference type="Pfam" id="PF12896">
    <property type="entry name" value="ANAPC4"/>
    <property type="match status" value="1"/>
</dbReference>
<evidence type="ECO:0000256" key="2">
    <source>
        <dbReference type="ARBA" id="ARBA00022618"/>
    </source>
</evidence>
<dbReference type="InterPro" id="IPR024790">
    <property type="entry name" value="APC4_long_dom"/>
</dbReference>
<proteinExistence type="predicted"/>
<feature type="domain" description="Anaphase-promoting complex subunit 4 long" evidence="7">
    <location>
        <begin position="193"/>
        <end position="370"/>
    </location>
</feature>
<dbReference type="GO" id="GO:0031145">
    <property type="term" value="P:anaphase-promoting complex-dependent catabolic process"/>
    <property type="evidence" value="ECO:0007669"/>
    <property type="project" value="InterPro"/>
</dbReference>
<keyword evidence="5" id="KW-0131">Cell cycle</keyword>
<dbReference type="PANTHER" id="PTHR13260:SF0">
    <property type="entry name" value="ANAPHASE-PROMOTING COMPLEX SUBUNIT 4"/>
    <property type="match status" value="1"/>
</dbReference>
<protein>
    <recommendedName>
        <fullName evidence="1">Anaphase-promoting complex subunit 4</fullName>
    </recommendedName>
</protein>
<evidence type="ECO:0000313" key="9">
    <source>
        <dbReference type="Proteomes" id="UP000649617"/>
    </source>
</evidence>
<comment type="caution">
    <text evidence="8">The sequence shown here is derived from an EMBL/GenBank/DDBJ whole genome shotgun (WGS) entry which is preliminary data.</text>
</comment>
<evidence type="ECO:0000256" key="3">
    <source>
        <dbReference type="ARBA" id="ARBA00022776"/>
    </source>
</evidence>
<dbReference type="InterPro" id="IPR015943">
    <property type="entry name" value="WD40/YVTN_repeat-like_dom_sf"/>
</dbReference>
<feature type="compositionally biased region" description="Basic and acidic residues" evidence="6">
    <location>
        <begin position="492"/>
        <end position="502"/>
    </location>
</feature>
<feature type="region of interest" description="Disordered" evidence="6">
    <location>
        <begin position="492"/>
        <end position="513"/>
    </location>
</feature>
<gene>
    <name evidence="8" type="primary">APC4</name>
    <name evidence="8" type="ORF">SPIL2461_LOCUS5053</name>
</gene>
<evidence type="ECO:0000259" key="7">
    <source>
        <dbReference type="Pfam" id="PF12896"/>
    </source>
</evidence>